<dbReference type="OrthoDB" id="268594at2759"/>
<dbReference type="AlphaFoldDB" id="A0A8H7PP25"/>
<gene>
    <name evidence="9" type="ORF">INT43_007613</name>
</gene>
<reference evidence="9" key="1">
    <citation type="submission" date="2020-12" db="EMBL/GenBank/DDBJ databases">
        <title>Metabolic potential, ecology and presence of endohyphal bacteria is reflected in genomic diversity of Mucoromycotina.</title>
        <authorList>
            <person name="Muszewska A."/>
            <person name="Okrasinska A."/>
            <person name="Steczkiewicz K."/>
            <person name="Drgas O."/>
            <person name="Orlowska M."/>
            <person name="Perlinska-Lenart U."/>
            <person name="Aleksandrzak-Piekarczyk T."/>
            <person name="Szatraj K."/>
            <person name="Zielenkiewicz U."/>
            <person name="Pilsyk S."/>
            <person name="Malc E."/>
            <person name="Mieczkowski P."/>
            <person name="Kruszewska J.S."/>
            <person name="Biernat P."/>
            <person name="Pawlowska J."/>
        </authorList>
    </citation>
    <scope>NUCLEOTIDE SEQUENCE</scope>
    <source>
        <strain evidence="9">WA0000067209</strain>
    </source>
</reference>
<dbReference type="EMBL" id="JAEPQZ010000009">
    <property type="protein sequence ID" value="KAG2176959.1"/>
    <property type="molecule type" value="Genomic_DNA"/>
</dbReference>
<evidence type="ECO:0000256" key="1">
    <source>
        <dbReference type="ARBA" id="ARBA00004496"/>
    </source>
</evidence>
<comment type="function">
    <text evidence="4">Required for the assembly of mitochondrial cytochrome c oxidase.</text>
</comment>
<feature type="domain" description="CHCH" evidence="8">
    <location>
        <begin position="30"/>
        <end position="64"/>
    </location>
</feature>
<dbReference type="Pfam" id="PF06747">
    <property type="entry name" value="CHCH"/>
    <property type="match status" value="1"/>
</dbReference>
<dbReference type="SUPFAM" id="SSF47072">
    <property type="entry name" value="Cysteine alpha-hairpin motif"/>
    <property type="match status" value="1"/>
</dbReference>
<evidence type="ECO:0000313" key="9">
    <source>
        <dbReference type="EMBL" id="KAG2176959.1"/>
    </source>
</evidence>
<dbReference type="PANTHER" id="PTHR21107">
    <property type="entry name" value="CYTOCHROME C OXIDASE ASSEMBLY PROTEIN COX19"/>
    <property type="match status" value="1"/>
</dbReference>
<accession>A0A8H7PP25</accession>
<protein>
    <recommendedName>
        <fullName evidence="6">Cytochrome c oxidase assembly protein COX19</fullName>
    </recommendedName>
</protein>
<keyword evidence="2" id="KW-0963">Cytoplasm</keyword>
<dbReference type="PROSITE" id="PS51808">
    <property type="entry name" value="CHCH"/>
    <property type="match status" value="1"/>
</dbReference>
<dbReference type="GO" id="GO:0033617">
    <property type="term" value="P:mitochondrial respiratory chain complex IV assembly"/>
    <property type="evidence" value="ECO:0007669"/>
    <property type="project" value="TreeGrafter"/>
</dbReference>
<dbReference type="InterPro" id="IPR051383">
    <property type="entry name" value="COX19"/>
</dbReference>
<evidence type="ECO:0000256" key="7">
    <source>
        <dbReference type="SAM" id="MobiDB-lite"/>
    </source>
</evidence>
<comment type="subcellular location">
    <subcellularLocation>
        <location evidence="1">Cytoplasm</location>
    </subcellularLocation>
</comment>
<comment type="caution">
    <text evidence="9">The sequence shown here is derived from an EMBL/GenBank/DDBJ whole genome shotgun (WGS) entry which is preliminary data.</text>
</comment>
<dbReference type="InterPro" id="IPR009069">
    <property type="entry name" value="Cys_alpha_HP_mot_SF"/>
</dbReference>
<evidence type="ECO:0000256" key="3">
    <source>
        <dbReference type="ARBA" id="ARBA00023157"/>
    </source>
</evidence>
<dbReference type="PANTHER" id="PTHR21107:SF2">
    <property type="entry name" value="CYTOCHROME C OXIDASE ASSEMBLY PROTEIN COX19"/>
    <property type="match status" value="1"/>
</dbReference>
<name>A0A8H7PP25_MORIS</name>
<dbReference type="Proteomes" id="UP000654370">
    <property type="component" value="Unassembled WGS sequence"/>
</dbReference>
<evidence type="ECO:0000256" key="5">
    <source>
        <dbReference type="ARBA" id="ARBA00038223"/>
    </source>
</evidence>
<evidence type="ECO:0000256" key="6">
    <source>
        <dbReference type="ARBA" id="ARBA00039385"/>
    </source>
</evidence>
<keyword evidence="3" id="KW-1015">Disulfide bond</keyword>
<evidence type="ECO:0000256" key="2">
    <source>
        <dbReference type="ARBA" id="ARBA00022490"/>
    </source>
</evidence>
<organism evidence="9 10">
    <name type="scientific">Mortierella isabellina</name>
    <name type="common">Filamentous fungus</name>
    <name type="synonym">Umbelopsis isabellina</name>
    <dbReference type="NCBI Taxonomy" id="91625"/>
    <lineage>
        <taxon>Eukaryota</taxon>
        <taxon>Fungi</taxon>
        <taxon>Fungi incertae sedis</taxon>
        <taxon>Mucoromycota</taxon>
        <taxon>Mucoromycotina</taxon>
        <taxon>Umbelopsidomycetes</taxon>
        <taxon>Umbelopsidales</taxon>
        <taxon>Umbelopsidaceae</taxon>
        <taxon>Umbelopsis</taxon>
    </lineage>
</organism>
<comment type="similarity">
    <text evidence="5">Belongs to the COX19 family.</text>
</comment>
<dbReference type="GO" id="GO:0005758">
    <property type="term" value="C:mitochondrial intermembrane space"/>
    <property type="evidence" value="ECO:0007669"/>
    <property type="project" value="TreeGrafter"/>
</dbReference>
<sequence>MGFGRPPNVESFSGKPPALGSFPLDHDGECKDFMKEYIKCVRANKNNNGACRDLSRAYLQCRMERGLMTPDDMKNLGYQDADEKKAASPASASPKAS</sequence>
<evidence type="ECO:0000259" key="8">
    <source>
        <dbReference type="Pfam" id="PF06747"/>
    </source>
</evidence>
<dbReference type="InterPro" id="IPR010625">
    <property type="entry name" value="CHCH"/>
</dbReference>
<evidence type="ECO:0000313" key="10">
    <source>
        <dbReference type="Proteomes" id="UP000654370"/>
    </source>
</evidence>
<evidence type="ECO:0000256" key="4">
    <source>
        <dbReference type="ARBA" id="ARBA00037279"/>
    </source>
</evidence>
<proteinExistence type="inferred from homology"/>
<keyword evidence="10" id="KW-1185">Reference proteome</keyword>
<feature type="region of interest" description="Disordered" evidence="7">
    <location>
        <begin position="69"/>
        <end position="97"/>
    </location>
</feature>
<feature type="region of interest" description="Disordered" evidence="7">
    <location>
        <begin position="1"/>
        <end position="21"/>
    </location>
</feature>
<feature type="compositionally biased region" description="Low complexity" evidence="7">
    <location>
        <begin position="87"/>
        <end position="97"/>
    </location>
</feature>